<feature type="transmembrane region" description="Helical" evidence="8">
    <location>
        <begin position="413"/>
        <end position="432"/>
    </location>
</feature>
<dbReference type="Pfam" id="PF10102">
    <property type="entry name" value="DUF2341"/>
    <property type="match status" value="1"/>
</dbReference>
<evidence type="ECO:0000313" key="12">
    <source>
        <dbReference type="Proteomes" id="UP000076959"/>
    </source>
</evidence>
<proteinExistence type="inferred from homology"/>
<dbReference type="EMBL" id="LUUB01000094">
    <property type="protein sequence ID" value="OAF02715.1"/>
    <property type="molecule type" value="Genomic_DNA"/>
</dbReference>
<feature type="domain" description="MotA/TolQ/ExbB proton channel" evidence="9">
    <location>
        <begin position="518"/>
        <end position="622"/>
    </location>
</feature>
<reference evidence="11 12" key="1">
    <citation type="submission" date="2016-03" db="EMBL/GenBank/DDBJ databases">
        <title>Draft Genome Sequence of the Strain BR 10245 (Bradyrhizobium sp.) isolated from nodules of Centrolobium paraense.</title>
        <authorList>
            <person name="Simoes-Araujo J.L.Sr."/>
            <person name="Barauna A.C."/>
            <person name="Silva K."/>
            <person name="Zilli J.E."/>
        </authorList>
    </citation>
    <scope>NUCLEOTIDE SEQUENCE [LARGE SCALE GENOMIC DNA]</scope>
    <source>
        <strain evidence="11 12">BR 10245</strain>
    </source>
</reference>
<evidence type="ECO:0000256" key="8">
    <source>
        <dbReference type="SAM" id="Phobius"/>
    </source>
</evidence>
<sequence>MSLLRFGSRFGLSAPLMLVLVLLAALWPRPAAAWWNDQWTLRKKITIDTGASGAGVSDAIGTTPILVRLHVGNFRFGAAKEDGGDLRFVAGDDKTPLKHHVEKYDSLLGEALVWVSVPDLKPGTKNDIWLYYGNQKAPTAVDAKGTYDPDTLLVYHFNDRSTPAQDITAWANTALNAVPAADGAIIGQGARFDGQTALTLPGSPSLVVAEGGELTWSLWVKMTAPQPGAVLFARTEGANGLTVGLDNGVAFVEVANGGNTQRSAGGAAIAAGSWHQIAFTAKGSQITLYVDGNQAATLAAGLPTMTGAAQLGRAAPPAAPAADASSSAAPAADATQATPPAAAPAGSVAGFAGDVDELEIAKVARPAGFIRLAAIGQGPDQAKLISFSVDEETSGWFSGGYFGVILRSVTLDGWVVIGLLAIMAFISWYVMVDRVSYLNRVAAGNKIFLKHFRETSTDIGGLLQLDSQENDPSFGGELGAKQRKTVHAAPLYRLFAAGAHEIRRRFSGNGGFRRLSPQAIQSIRAVLDSGFVQENQRLNRLMVMLTIAISGGPFLGLLGTVVGVMITFAAIAASGDVNVNAIAPGIAAALVATVAGLGVAIPSLFAYNYLTIRIKDVSSEMQVFVDEFITRIAESYELPDEPVKQAAE</sequence>
<organism evidence="11 12">
    <name type="scientific">Bradyrhizobium centrolobii</name>
    <dbReference type="NCBI Taxonomy" id="1505087"/>
    <lineage>
        <taxon>Bacteria</taxon>
        <taxon>Pseudomonadati</taxon>
        <taxon>Pseudomonadota</taxon>
        <taxon>Alphaproteobacteria</taxon>
        <taxon>Hyphomicrobiales</taxon>
        <taxon>Nitrobacteraceae</taxon>
        <taxon>Bradyrhizobium</taxon>
    </lineage>
</organism>
<dbReference type="RefSeq" id="WP_063706188.1">
    <property type="nucleotide sequence ID" value="NZ_LUUB01000094.1"/>
</dbReference>
<dbReference type="Pfam" id="PF13385">
    <property type="entry name" value="Laminin_G_3"/>
    <property type="match status" value="1"/>
</dbReference>
<name>A0A176YEG5_9BRAD</name>
<dbReference type="PANTHER" id="PTHR30625">
    <property type="entry name" value="PROTEIN TOLQ"/>
    <property type="match status" value="1"/>
</dbReference>
<evidence type="ECO:0000256" key="5">
    <source>
        <dbReference type="ARBA" id="ARBA00023136"/>
    </source>
</evidence>
<evidence type="ECO:0000256" key="1">
    <source>
        <dbReference type="ARBA" id="ARBA00004651"/>
    </source>
</evidence>
<evidence type="ECO:0000256" key="6">
    <source>
        <dbReference type="RuleBase" id="RU004057"/>
    </source>
</evidence>
<dbReference type="PANTHER" id="PTHR30625:SF3">
    <property type="entry name" value="TOL-PAL SYSTEM PROTEIN TOLQ"/>
    <property type="match status" value="1"/>
</dbReference>
<dbReference type="Pfam" id="PF01618">
    <property type="entry name" value="MotA_ExbB"/>
    <property type="match status" value="1"/>
</dbReference>
<evidence type="ECO:0000313" key="11">
    <source>
        <dbReference type="EMBL" id="OAF02715.1"/>
    </source>
</evidence>
<dbReference type="SUPFAM" id="SSF49899">
    <property type="entry name" value="Concanavalin A-like lectins/glucanases"/>
    <property type="match status" value="1"/>
</dbReference>
<dbReference type="STRING" id="1505087.AYJ54_25920"/>
<dbReference type="Gene3D" id="2.60.120.200">
    <property type="match status" value="1"/>
</dbReference>
<dbReference type="GO" id="GO:0005886">
    <property type="term" value="C:plasma membrane"/>
    <property type="evidence" value="ECO:0007669"/>
    <property type="project" value="UniProtKB-SubCell"/>
</dbReference>
<protein>
    <submittedName>
        <fullName evidence="11">Biopolymer transporter ExbB</fullName>
    </submittedName>
</protein>
<dbReference type="AlphaFoldDB" id="A0A176YEG5"/>
<keyword evidence="6" id="KW-0653">Protein transport</keyword>
<dbReference type="Proteomes" id="UP000076959">
    <property type="component" value="Unassembled WGS sequence"/>
</dbReference>
<keyword evidence="2" id="KW-1003">Cell membrane</keyword>
<evidence type="ECO:0000256" key="7">
    <source>
        <dbReference type="SAM" id="MobiDB-lite"/>
    </source>
</evidence>
<feature type="domain" description="DUF2341" evidence="10">
    <location>
        <begin position="82"/>
        <end position="171"/>
    </location>
</feature>
<evidence type="ECO:0000256" key="2">
    <source>
        <dbReference type="ARBA" id="ARBA00022475"/>
    </source>
</evidence>
<comment type="similarity">
    <text evidence="6">Belongs to the exbB/tolQ family.</text>
</comment>
<dbReference type="GO" id="GO:0017038">
    <property type="term" value="P:protein import"/>
    <property type="evidence" value="ECO:0007669"/>
    <property type="project" value="TreeGrafter"/>
</dbReference>
<evidence type="ECO:0000259" key="10">
    <source>
        <dbReference type="Pfam" id="PF10102"/>
    </source>
</evidence>
<keyword evidence="5 8" id="KW-0472">Membrane</keyword>
<dbReference type="InterPro" id="IPR002898">
    <property type="entry name" value="MotA_ExbB_proton_chnl"/>
</dbReference>
<comment type="subcellular location">
    <subcellularLocation>
        <location evidence="1">Cell membrane</location>
        <topology evidence="1">Multi-pass membrane protein</topology>
    </subcellularLocation>
    <subcellularLocation>
        <location evidence="6">Membrane</location>
        <topology evidence="6">Multi-pass membrane protein</topology>
    </subcellularLocation>
</comment>
<evidence type="ECO:0000256" key="4">
    <source>
        <dbReference type="ARBA" id="ARBA00022989"/>
    </source>
</evidence>
<feature type="region of interest" description="Disordered" evidence="7">
    <location>
        <begin position="316"/>
        <end position="343"/>
    </location>
</feature>
<feature type="transmembrane region" description="Helical" evidence="8">
    <location>
        <begin position="541"/>
        <end position="574"/>
    </location>
</feature>
<evidence type="ECO:0000256" key="3">
    <source>
        <dbReference type="ARBA" id="ARBA00022692"/>
    </source>
</evidence>
<keyword evidence="12" id="KW-1185">Reference proteome</keyword>
<feature type="transmembrane region" description="Helical" evidence="8">
    <location>
        <begin position="586"/>
        <end position="610"/>
    </location>
</feature>
<comment type="caution">
    <text evidence="11">The sequence shown here is derived from an EMBL/GenBank/DDBJ whole genome shotgun (WGS) entry which is preliminary data.</text>
</comment>
<dbReference type="InterPro" id="IPR050790">
    <property type="entry name" value="ExbB/TolQ_transport"/>
</dbReference>
<dbReference type="InterPro" id="IPR018765">
    <property type="entry name" value="DUF2341"/>
</dbReference>
<keyword evidence="3 8" id="KW-0812">Transmembrane</keyword>
<gene>
    <name evidence="11" type="ORF">AYJ54_25920</name>
</gene>
<evidence type="ECO:0000259" key="9">
    <source>
        <dbReference type="Pfam" id="PF01618"/>
    </source>
</evidence>
<dbReference type="OrthoDB" id="175881at2"/>
<keyword evidence="6" id="KW-0813">Transport</keyword>
<dbReference type="InterPro" id="IPR013320">
    <property type="entry name" value="ConA-like_dom_sf"/>
</dbReference>
<accession>A0A176YEG5</accession>
<keyword evidence="4 8" id="KW-1133">Transmembrane helix</keyword>